<dbReference type="SUPFAM" id="SSF74650">
    <property type="entry name" value="Galactose mutarotase-like"/>
    <property type="match status" value="1"/>
</dbReference>
<sequence length="338" mass="37793">MIKLVRHDPSGMDIYQLSNDKLQVVVSNYGGTILNLYAPDRHGEFADVVLGYDKLTSYQQEDGYLGALVGRVANRIKQGTFTLNGKTYHLAVNNGPNHLHGGLKGFSYQFFEATIVDETTLRLHYVSEDGEEGYPGRLDLVADYILKDHQLILHYRATTTEDTLVNITNHSYFNLSGHQESIHSHWLMVKADQFACVDGDGLPTGKIRDVAGSVFDLREARLLGQVLTQSDEQLEIAHGLDHPFILSAKENQVVLYHPESGRQLTVSTSLPTAQIYSANYLNDRQGKNGAIYANHDAVCIETQYLPDAIHLQEHPDTILRKGDVYDAVTSYTFEVITK</sequence>
<dbReference type="GO" id="GO:0005737">
    <property type="term" value="C:cytoplasm"/>
    <property type="evidence" value="ECO:0007669"/>
    <property type="project" value="TreeGrafter"/>
</dbReference>
<evidence type="ECO:0000313" key="13">
    <source>
        <dbReference type="Proteomes" id="UP000824175"/>
    </source>
</evidence>
<protein>
    <recommendedName>
        <fullName evidence="5 8">Aldose 1-epimerase</fullName>
        <ecNumber evidence="4 8">5.1.3.3</ecNumber>
    </recommendedName>
</protein>
<comment type="similarity">
    <text evidence="3 8">Belongs to the aldose epimerase family.</text>
</comment>
<gene>
    <name evidence="12" type="ORF">IAD15_09830</name>
</gene>
<name>A0A9D1L1U4_9FIRM</name>
<evidence type="ECO:0000256" key="7">
    <source>
        <dbReference type="ARBA" id="ARBA00023277"/>
    </source>
</evidence>
<feature type="binding site" evidence="11">
    <location>
        <begin position="74"/>
        <end position="75"/>
    </location>
    <ligand>
        <name>beta-D-galactose</name>
        <dbReference type="ChEBI" id="CHEBI:27667"/>
    </ligand>
</feature>
<dbReference type="InterPro" id="IPR047215">
    <property type="entry name" value="Galactose_mutarotase-like"/>
</dbReference>
<dbReference type="InterPro" id="IPR014718">
    <property type="entry name" value="GH-type_carb-bd"/>
</dbReference>
<dbReference type="EMBL" id="DVMJ01000084">
    <property type="protein sequence ID" value="HIU14352.1"/>
    <property type="molecule type" value="Genomic_DNA"/>
</dbReference>
<comment type="caution">
    <text evidence="12">The sequence shown here is derived from an EMBL/GenBank/DDBJ whole genome shotgun (WGS) entry which is preliminary data.</text>
</comment>
<dbReference type="Gene3D" id="2.70.98.10">
    <property type="match status" value="1"/>
</dbReference>
<reference evidence="12" key="2">
    <citation type="journal article" date="2021" name="PeerJ">
        <title>Extensive microbial diversity within the chicken gut microbiome revealed by metagenomics and culture.</title>
        <authorList>
            <person name="Gilroy R."/>
            <person name="Ravi A."/>
            <person name="Getino M."/>
            <person name="Pursley I."/>
            <person name="Horton D.L."/>
            <person name="Alikhan N.F."/>
            <person name="Baker D."/>
            <person name="Gharbi K."/>
            <person name="Hall N."/>
            <person name="Watson M."/>
            <person name="Adriaenssens E.M."/>
            <person name="Foster-Nyarko E."/>
            <person name="Jarju S."/>
            <person name="Secka A."/>
            <person name="Antonio M."/>
            <person name="Oren A."/>
            <person name="Chaudhuri R.R."/>
            <person name="La Ragione R."/>
            <person name="Hildebrand F."/>
            <person name="Pallen M.J."/>
        </authorList>
    </citation>
    <scope>NUCLEOTIDE SEQUENCE</scope>
    <source>
        <strain evidence="12">CHK195-11698</strain>
    </source>
</reference>
<evidence type="ECO:0000256" key="11">
    <source>
        <dbReference type="PIRSR" id="PIRSR005096-3"/>
    </source>
</evidence>
<keyword evidence="6 8" id="KW-0413">Isomerase</keyword>
<evidence type="ECO:0000256" key="6">
    <source>
        <dbReference type="ARBA" id="ARBA00023235"/>
    </source>
</evidence>
<keyword evidence="7 8" id="KW-0119">Carbohydrate metabolism</keyword>
<dbReference type="NCBIfam" id="NF008277">
    <property type="entry name" value="PRK11055.1"/>
    <property type="match status" value="1"/>
</dbReference>
<dbReference type="GO" id="GO:0030246">
    <property type="term" value="F:carbohydrate binding"/>
    <property type="evidence" value="ECO:0007669"/>
    <property type="project" value="InterPro"/>
</dbReference>
<dbReference type="CDD" id="cd09019">
    <property type="entry name" value="galactose_mutarotase_like"/>
    <property type="match status" value="1"/>
</dbReference>
<reference evidence="12" key="1">
    <citation type="submission" date="2020-10" db="EMBL/GenBank/DDBJ databases">
        <authorList>
            <person name="Gilroy R."/>
        </authorList>
    </citation>
    <scope>NUCLEOTIDE SEQUENCE</scope>
    <source>
        <strain evidence="12">CHK195-11698</strain>
    </source>
</reference>
<feature type="active site" description="Proton donor" evidence="9">
    <location>
        <position position="170"/>
    </location>
</feature>
<evidence type="ECO:0000256" key="2">
    <source>
        <dbReference type="ARBA" id="ARBA00005028"/>
    </source>
</evidence>
<evidence type="ECO:0000256" key="4">
    <source>
        <dbReference type="ARBA" id="ARBA00013185"/>
    </source>
</evidence>
<dbReference type="GO" id="GO:0006006">
    <property type="term" value="P:glucose metabolic process"/>
    <property type="evidence" value="ECO:0007669"/>
    <property type="project" value="TreeGrafter"/>
</dbReference>
<feature type="active site" description="Proton acceptor" evidence="9">
    <location>
        <position position="301"/>
    </location>
</feature>
<evidence type="ECO:0000313" key="12">
    <source>
        <dbReference type="EMBL" id="HIU14352.1"/>
    </source>
</evidence>
<dbReference type="Proteomes" id="UP000824175">
    <property type="component" value="Unassembled WGS sequence"/>
</dbReference>
<dbReference type="PANTHER" id="PTHR10091:SF0">
    <property type="entry name" value="GALACTOSE MUTAROTASE"/>
    <property type="match status" value="1"/>
</dbReference>
<accession>A0A9D1L1U4</accession>
<evidence type="ECO:0000256" key="5">
    <source>
        <dbReference type="ARBA" id="ARBA00014165"/>
    </source>
</evidence>
<dbReference type="InterPro" id="IPR018052">
    <property type="entry name" value="Ald1_epimerase_CS"/>
</dbReference>
<evidence type="ECO:0000256" key="9">
    <source>
        <dbReference type="PIRSR" id="PIRSR005096-1"/>
    </source>
</evidence>
<evidence type="ECO:0000256" key="10">
    <source>
        <dbReference type="PIRSR" id="PIRSR005096-2"/>
    </source>
</evidence>
<dbReference type="InterPro" id="IPR011013">
    <property type="entry name" value="Gal_mutarotase_sf_dom"/>
</dbReference>
<evidence type="ECO:0000256" key="8">
    <source>
        <dbReference type="PIRNR" id="PIRNR005096"/>
    </source>
</evidence>
<dbReference type="InterPro" id="IPR015443">
    <property type="entry name" value="Aldose_1-epimerase"/>
</dbReference>
<feature type="binding site" evidence="11">
    <location>
        <begin position="170"/>
        <end position="172"/>
    </location>
    <ligand>
        <name>beta-D-galactose</name>
        <dbReference type="ChEBI" id="CHEBI:27667"/>
    </ligand>
</feature>
<dbReference type="InterPro" id="IPR008183">
    <property type="entry name" value="Aldose_1/G6P_1-epimerase"/>
</dbReference>
<dbReference type="EC" id="5.1.3.3" evidence="4 8"/>
<dbReference type="PANTHER" id="PTHR10091">
    <property type="entry name" value="ALDOSE-1-EPIMERASE"/>
    <property type="match status" value="1"/>
</dbReference>
<dbReference type="Pfam" id="PF01263">
    <property type="entry name" value="Aldose_epim"/>
    <property type="match status" value="1"/>
</dbReference>
<dbReference type="GO" id="GO:0004034">
    <property type="term" value="F:aldose 1-epimerase activity"/>
    <property type="evidence" value="ECO:0007669"/>
    <property type="project" value="UniProtKB-EC"/>
</dbReference>
<comment type="catalytic activity">
    <reaction evidence="1 8">
        <text>alpha-D-glucose = beta-D-glucose</text>
        <dbReference type="Rhea" id="RHEA:10264"/>
        <dbReference type="ChEBI" id="CHEBI:15903"/>
        <dbReference type="ChEBI" id="CHEBI:17925"/>
        <dbReference type="EC" id="5.1.3.3"/>
    </reaction>
</comment>
<comment type="pathway">
    <text evidence="2 8">Carbohydrate metabolism; hexose metabolism.</text>
</comment>
<feature type="binding site" evidence="10">
    <location>
        <position position="241"/>
    </location>
    <ligand>
        <name>beta-D-galactose</name>
        <dbReference type="ChEBI" id="CHEBI:27667"/>
    </ligand>
</feature>
<organism evidence="12 13">
    <name type="scientific">Candidatus Fimiplasma intestinipullorum</name>
    <dbReference type="NCBI Taxonomy" id="2840825"/>
    <lineage>
        <taxon>Bacteria</taxon>
        <taxon>Bacillati</taxon>
        <taxon>Bacillota</taxon>
        <taxon>Clostridia</taxon>
        <taxon>Eubacteriales</taxon>
        <taxon>Candidatus Fimiplasma</taxon>
    </lineage>
</organism>
<proteinExistence type="inferred from homology"/>
<dbReference type="PIRSF" id="PIRSF005096">
    <property type="entry name" value="GALM"/>
    <property type="match status" value="1"/>
</dbReference>
<evidence type="ECO:0000256" key="1">
    <source>
        <dbReference type="ARBA" id="ARBA00001614"/>
    </source>
</evidence>
<dbReference type="AlphaFoldDB" id="A0A9D1L1U4"/>
<dbReference type="GO" id="GO:0033499">
    <property type="term" value="P:galactose catabolic process via UDP-galactose, Leloir pathway"/>
    <property type="evidence" value="ECO:0007669"/>
    <property type="project" value="TreeGrafter"/>
</dbReference>
<evidence type="ECO:0000256" key="3">
    <source>
        <dbReference type="ARBA" id="ARBA00006206"/>
    </source>
</evidence>
<dbReference type="PROSITE" id="PS00545">
    <property type="entry name" value="ALDOSE_1_EPIMERASE"/>
    <property type="match status" value="1"/>
</dbReference>